<comment type="similarity">
    <text evidence="2">Belongs to the kinesin light chain family.</text>
</comment>
<dbReference type="GO" id="GO:0005874">
    <property type="term" value="C:microtubule"/>
    <property type="evidence" value="ECO:0007669"/>
    <property type="project" value="UniProtKB-KW"/>
</dbReference>
<dbReference type="GO" id="GO:0019894">
    <property type="term" value="F:kinesin binding"/>
    <property type="evidence" value="ECO:0007669"/>
    <property type="project" value="TreeGrafter"/>
</dbReference>
<evidence type="ECO:0000256" key="1">
    <source>
        <dbReference type="ARBA" id="ARBA00004245"/>
    </source>
</evidence>
<keyword evidence="9" id="KW-0206">Cytoskeleton</keyword>
<gene>
    <name evidence="11" type="ORF">C7212DRAFT_292239</name>
</gene>
<evidence type="ECO:0000256" key="3">
    <source>
        <dbReference type="ARBA" id="ARBA00022490"/>
    </source>
</evidence>
<dbReference type="InterPro" id="IPR019734">
    <property type="entry name" value="TPR_rpt"/>
</dbReference>
<dbReference type="Gene3D" id="3.40.50.300">
    <property type="entry name" value="P-loop containing nucleotide triphosphate hydrolases"/>
    <property type="match status" value="1"/>
</dbReference>
<dbReference type="InterPro" id="IPR002182">
    <property type="entry name" value="NB-ARC"/>
</dbReference>
<dbReference type="OrthoDB" id="1658288at2759"/>
<dbReference type="GO" id="GO:0043531">
    <property type="term" value="F:ADP binding"/>
    <property type="evidence" value="ECO:0007669"/>
    <property type="project" value="InterPro"/>
</dbReference>
<reference evidence="11 12" key="1">
    <citation type="submission" date="2018-03" db="EMBL/GenBank/DDBJ databases">
        <title>Genomes of Pezizomycetes fungi and the evolution of truffles.</title>
        <authorList>
            <person name="Murat C."/>
            <person name="Payen T."/>
            <person name="Noel B."/>
            <person name="Kuo A."/>
            <person name="Martin F.M."/>
        </authorList>
    </citation>
    <scope>NUCLEOTIDE SEQUENCE [LARGE SCALE GENOMIC DNA]</scope>
    <source>
        <strain evidence="11">091103-1</strain>
    </source>
</reference>
<dbReference type="EMBL" id="PYWC01000023">
    <property type="protein sequence ID" value="PWW77386.1"/>
    <property type="molecule type" value="Genomic_DNA"/>
</dbReference>
<evidence type="ECO:0000313" key="11">
    <source>
        <dbReference type="EMBL" id="PWW77386.1"/>
    </source>
</evidence>
<dbReference type="SMART" id="SM00028">
    <property type="entry name" value="TPR"/>
    <property type="match status" value="5"/>
</dbReference>
<evidence type="ECO:0000256" key="6">
    <source>
        <dbReference type="ARBA" id="ARBA00022803"/>
    </source>
</evidence>
<dbReference type="SUPFAM" id="SSF48452">
    <property type="entry name" value="TPR-like"/>
    <property type="match status" value="4"/>
</dbReference>
<dbReference type="PANTHER" id="PTHR45783">
    <property type="entry name" value="KINESIN LIGHT CHAIN"/>
    <property type="match status" value="1"/>
</dbReference>
<keyword evidence="8" id="KW-0505">Motor protein</keyword>
<proteinExistence type="inferred from homology"/>
<dbReference type="PANTHER" id="PTHR45783:SF3">
    <property type="entry name" value="KINESIN LIGHT CHAIN"/>
    <property type="match status" value="1"/>
</dbReference>
<feature type="non-terminal residue" evidence="11">
    <location>
        <position position="672"/>
    </location>
</feature>
<dbReference type="InterPro" id="IPR002151">
    <property type="entry name" value="Kinesin_light"/>
</dbReference>
<dbReference type="GO" id="GO:0005871">
    <property type="term" value="C:kinesin complex"/>
    <property type="evidence" value="ECO:0007669"/>
    <property type="project" value="InterPro"/>
</dbReference>
<accession>A0A317SVF9</accession>
<dbReference type="AlphaFoldDB" id="A0A317SVF9"/>
<evidence type="ECO:0000256" key="8">
    <source>
        <dbReference type="ARBA" id="ARBA00023175"/>
    </source>
</evidence>
<protein>
    <submittedName>
        <fullName evidence="11">TPR-like protein</fullName>
    </submittedName>
</protein>
<dbReference type="InterPro" id="IPR027417">
    <property type="entry name" value="P-loop_NTPase"/>
</dbReference>
<sequence>MVAYSRNKYFTGREESIERIQELSEGNAHNRISLYGLGGAGKSQLAIEYVYRNEGLRNIFWVHGSSFLNFSQGFGSISQYIDTLDNGAGASEHGLLSNVKRWLENPASGHWILVIDNVDNENDFAGSDSAIAKFVPQGSKGTIIITTRSRLIASHQGCRVIEVGKMADPEARMLFFTRLGSWGAIGHDDDQADKARQLLVPQFRDIHREVDMTDGILSTYFITFDKIKERMPLAGNLLRLIAFFGRQKIPEELLLQCGLEGVEDGDLFREATGALLGFSLVAQAKDQPLYELHRLVHRSVQVYVSMEGMSEWRDKALEVISRLFPEYTHEQRNSCAAYFPHALAVVEGAAGPVARQVGYRVGLYLRETGHYDDALAQAQKCLTQHFPDESIPNAQPPKSLLASILRRLGRYDEAEGAFRDVQEARNRILGANHLLTLTSLGDLALMLHDLGRYDEAEVTFRRVLECREEVLGRAHPETLKIANNIALVLHDQGRYADARSMFERTMEDTGEALGPAHPQTLTAIHNLAFALRAESNHAEAETMFRRALVGREGALGVNHPHTLASMVGLGLSLRDQGKHSEEEEVFLRALGIQEKTQGLEHVNTLECANSLALALESQGRLEEAERVLRRVADGRERVLGWGHPATVRSVNHLASILQDQGKFDEVQELFLR</sequence>
<comment type="subcellular location">
    <subcellularLocation>
        <location evidence="1">Cytoplasm</location>
        <location evidence="1">Cytoskeleton</location>
    </subcellularLocation>
</comment>
<dbReference type="Pfam" id="PF13424">
    <property type="entry name" value="TPR_12"/>
    <property type="match status" value="3"/>
</dbReference>
<keyword evidence="7" id="KW-0175">Coiled coil</keyword>
<name>A0A317SVF9_9PEZI</name>
<keyword evidence="3" id="KW-0963">Cytoplasm</keyword>
<keyword evidence="6" id="KW-0802">TPR repeat</keyword>
<evidence type="ECO:0000313" key="12">
    <source>
        <dbReference type="Proteomes" id="UP000246991"/>
    </source>
</evidence>
<dbReference type="InterPro" id="IPR011990">
    <property type="entry name" value="TPR-like_helical_dom_sf"/>
</dbReference>
<keyword evidence="12" id="KW-1185">Reference proteome</keyword>
<comment type="caution">
    <text evidence="11">The sequence shown here is derived from an EMBL/GenBank/DDBJ whole genome shotgun (WGS) entry which is preliminary data.</text>
</comment>
<dbReference type="GO" id="GO:0007018">
    <property type="term" value="P:microtubule-based movement"/>
    <property type="evidence" value="ECO:0007669"/>
    <property type="project" value="TreeGrafter"/>
</dbReference>
<dbReference type="Gene3D" id="1.25.40.10">
    <property type="entry name" value="Tetratricopeptide repeat domain"/>
    <property type="match status" value="2"/>
</dbReference>
<evidence type="ECO:0000259" key="10">
    <source>
        <dbReference type="Pfam" id="PF00931"/>
    </source>
</evidence>
<keyword evidence="5" id="KW-0677">Repeat</keyword>
<dbReference type="GO" id="GO:0005737">
    <property type="term" value="C:cytoplasm"/>
    <property type="evidence" value="ECO:0007669"/>
    <property type="project" value="TreeGrafter"/>
</dbReference>
<evidence type="ECO:0000256" key="9">
    <source>
        <dbReference type="ARBA" id="ARBA00023212"/>
    </source>
</evidence>
<evidence type="ECO:0000256" key="7">
    <source>
        <dbReference type="ARBA" id="ARBA00023054"/>
    </source>
</evidence>
<dbReference type="Pfam" id="PF00931">
    <property type="entry name" value="NB-ARC"/>
    <property type="match status" value="1"/>
</dbReference>
<dbReference type="Proteomes" id="UP000246991">
    <property type="component" value="Unassembled WGS sequence"/>
</dbReference>
<evidence type="ECO:0000256" key="2">
    <source>
        <dbReference type="ARBA" id="ARBA00009622"/>
    </source>
</evidence>
<dbReference type="SUPFAM" id="SSF52540">
    <property type="entry name" value="P-loop containing nucleoside triphosphate hydrolases"/>
    <property type="match status" value="1"/>
</dbReference>
<evidence type="ECO:0000256" key="4">
    <source>
        <dbReference type="ARBA" id="ARBA00022701"/>
    </source>
</evidence>
<evidence type="ECO:0000256" key="5">
    <source>
        <dbReference type="ARBA" id="ARBA00022737"/>
    </source>
</evidence>
<organism evidence="11 12">
    <name type="scientific">Tuber magnatum</name>
    <name type="common">white Piedmont truffle</name>
    <dbReference type="NCBI Taxonomy" id="42249"/>
    <lineage>
        <taxon>Eukaryota</taxon>
        <taxon>Fungi</taxon>
        <taxon>Dikarya</taxon>
        <taxon>Ascomycota</taxon>
        <taxon>Pezizomycotina</taxon>
        <taxon>Pezizomycetes</taxon>
        <taxon>Pezizales</taxon>
        <taxon>Tuberaceae</taxon>
        <taxon>Tuber</taxon>
    </lineage>
</organism>
<feature type="domain" description="NB-ARC" evidence="10">
    <location>
        <begin position="14"/>
        <end position="171"/>
    </location>
</feature>
<keyword evidence="4" id="KW-0493">Microtubule</keyword>
<dbReference type="STRING" id="42249.A0A317SVF9"/>